<accession>A0ACC2JQ67</accession>
<comment type="caution">
    <text evidence="1">The sequence shown here is derived from an EMBL/GenBank/DDBJ whole genome shotgun (WGS) entry which is preliminary data.</text>
</comment>
<organism evidence="1 2">
    <name type="scientific">Lasiodiplodia mahajangana</name>
    <dbReference type="NCBI Taxonomy" id="1108764"/>
    <lineage>
        <taxon>Eukaryota</taxon>
        <taxon>Fungi</taxon>
        <taxon>Dikarya</taxon>
        <taxon>Ascomycota</taxon>
        <taxon>Pezizomycotina</taxon>
        <taxon>Dothideomycetes</taxon>
        <taxon>Dothideomycetes incertae sedis</taxon>
        <taxon>Botryosphaeriales</taxon>
        <taxon>Botryosphaeriaceae</taxon>
        <taxon>Lasiodiplodia</taxon>
    </lineage>
</organism>
<proteinExistence type="predicted"/>
<sequence length="419" mass="46742">MSTATEELRLKLGIGEGTQIDAIGGKSILEALKRNASFTLKRREYEEILSKIKAGNATLQNLSGQNQGLEPDRRRRSQSRVTSLLRGLSQSIYNALCSAITCACSYPHSIGLQLSYRDVVMLPNDVEEIVAQKFDFPITLKLADKNRTVRMRNGSGMQIAAHWMKFQLRLLDDGVTPTSPAITSPLPASPSHKRRVAWASSVINRERSNSSGLVNPMTHITLRQIVDETFMDLPPFGFEERLRVALILSISLLHLSGTPWLARAVLLDDIVFMVEDDDSTNQPPRLIYQPFVIKSVSDKPQPSPTNTPMQALGPMRPVSLEVLSLGAILIQIIIGRVDNALSMADTMDSTSIMSMRERGRRLDEEIRIRGGTKYAEAVEWCLDSIYRIDGLQNERFCQDFYENVIGPLEDDLKTIALDG</sequence>
<evidence type="ECO:0000313" key="2">
    <source>
        <dbReference type="Proteomes" id="UP001153332"/>
    </source>
</evidence>
<reference evidence="1" key="1">
    <citation type="submission" date="2022-12" db="EMBL/GenBank/DDBJ databases">
        <title>Genome Sequence of Lasiodiplodia mahajangana.</title>
        <authorList>
            <person name="Buettner E."/>
        </authorList>
    </citation>
    <scope>NUCLEOTIDE SEQUENCE</scope>
    <source>
        <strain evidence="1">VT137</strain>
    </source>
</reference>
<name>A0ACC2JQ67_9PEZI</name>
<dbReference type="Proteomes" id="UP001153332">
    <property type="component" value="Unassembled WGS sequence"/>
</dbReference>
<protein>
    <submittedName>
        <fullName evidence="1">Uncharacterized protein</fullName>
    </submittedName>
</protein>
<dbReference type="EMBL" id="JAPUUL010000773">
    <property type="protein sequence ID" value="KAJ8129403.1"/>
    <property type="molecule type" value="Genomic_DNA"/>
</dbReference>
<evidence type="ECO:0000313" key="1">
    <source>
        <dbReference type="EMBL" id="KAJ8129403.1"/>
    </source>
</evidence>
<gene>
    <name evidence="1" type="ORF">O1611_g4230</name>
</gene>
<keyword evidence="2" id="KW-1185">Reference proteome</keyword>